<dbReference type="Pfam" id="PF13302">
    <property type="entry name" value="Acetyltransf_3"/>
    <property type="match status" value="1"/>
</dbReference>
<dbReference type="AlphaFoldDB" id="A0A921MN54"/>
<organism evidence="2 3">
    <name type="scientific">Pseudoflavonifractor capillosus</name>
    <dbReference type="NCBI Taxonomy" id="106588"/>
    <lineage>
        <taxon>Bacteria</taxon>
        <taxon>Bacillati</taxon>
        <taxon>Bacillota</taxon>
        <taxon>Clostridia</taxon>
        <taxon>Eubacteriales</taxon>
        <taxon>Oscillospiraceae</taxon>
        <taxon>Pseudoflavonifractor</taxon>
    </lineage>
</organism>
<sequence length="190" mass="21561">MVDVYQHCPRYEDGRYILRLVCPEDKKDLLKVYSDKEAVPFFNSDNCGGDDFHYTTESRMEQAIAYWLWEYGRQGFVRWAILSKAAGEAVGTIELFHRDAADYFTNCGLLRLDLRSDYERAGEIARILGLILEPAYVLFHCDKIATKAVPSAAERIAALKHLGFQPSAEHLAGHDGTAYDSYFVLTRPAV</sequence>
<dbReference type="Gene3D" id="3.40.630.30">
    <property type="match status" value="1"/>
</dbReference>
<evidence type="ECO:0000313" key="2">
    <source>
        <dbReference type="EMBL" id="HJG87360.1"/>
    </source>
</evidence>
<feature type="domain" description="N-acetyltransferase" evidence="1">
    <location>
        <begin position="15"/>
        <end position="165"/>
    </location>
</feature>
<dbReference type="Proteomes" id="UP000760668">
    <property type="component" value="Unassembled WGS sequence"/>
</dbReference>
<reference evidence="2" key="2">
    <citation type="submission" date="2021-09" db="EMBL/GenBank/DDBJ databases">
        <authorList>
            <person name="Gilroy R."/>
        </authorList>
    </citation>
    <scope>NUCLEOTIDE SEQUENCE</scope>
    <source>
        <strain evidence="2">CHK179-5677</strain>
    </source>
</reference>
<comment type="caution">
    <text evidence="2">The sequence shown here is derived from an EMBL/GenBank/DDBJ whole genome shotgun (WGS) entry which is preliminary data.</text>
</comment>
<proteinExistence type="predicted"/>
<gene>
    <name evidence="2" type="ORF">K8V01_10115</name>
</gene>
<dbReference type="GO" id="GO:0016747">
    <property type="term" value="F:acyltransferase activity, transferring groups other than amino-acyl groups"/>
    <property type="evidence" value="ECO:0007669"/>
    <property type="project" value="InterPro"/>
</dbReference>
<dbReference type="SUPFAM" id="SSF55729">
    <property type="entry name" value="Acyl-CoA N-acyltransferases (Nat)"/>
    <property type="match status" value="1"/>
</dbReference>
<dbReference type="InterPro" id="IPR016181">
    <property type="entry name" value="Acyl_CoA_acyltransferase"/>
</dbReference>
<accession>A0A921MN54</accession>
<dbReference type="RefSeq" id="WP_295368401.1">
    <property type="nucleotide sequence ID" value="NZ_DYUC01000100.1"/>
</dbReference>
<name>A0A921MN54_9FIRM</name>
<reference evidence="2" key="1">
    <citation type="journal article" date="2021" name="PeerJ">
        <title>Extensive microbial diversity within the chicken gut microbiome revealed by metagenomics and culture.</title>
        <authorList>
            <person name="Gilroy R."/>
            <person name="Ravi A."/>
            <person name="Getino M."/>
            <person name="Pursley I."/>
            <person name="Horton D.L."/>
            <person name="Alikhan N.F."/>
            <person name="Baker D."/>
            <person name="Gharbi K."/>
            <person name="Hall N."/>
            <person name="Watson M."/>
            <person name="Adriaenssens E.M."/>
            <person name="Foster-Nyarko E."/>
            <person name="Jarju S."/>
            <person name="Secka A."/>
            <person name="Antonio M."/>
            <person name="Oren A."/>
            <person name="Chaudhuri R.R."/>
            <person name="La Ragione R."/>
            <person name="Hildebrand F."/>
            <person name="Pallen M.J."/>
        </authorList>
    </citation>
    <scope>NUCLEOTIDE SEQUENCE</scope>
    <source>
        <strain evidence="2">CHK179-5677</strain>
    </source>
</reference>
<dbReference type="EMBL" id="DYUC01000100">
    <property type="protein sequence ID" value="HJG87360.1"/>
    <property type="molecule type" value="Genomic_DNA"/>
</dbReference>
<protein>
    <submittedName>
        <fullName evidence="2">GNAT family N-acetyltransferase</fullName>
    </submittedName>
</protein>
<dbReference type="InterPro" id="IPR000182">
    <property type="entry name" value="GNAT_dom"/>
</dbReference>
<evidence type="ECO:0000259" key="1">
    <source>
        <dbReference type="Pfam" id="PF13302"/>
    </source>
</evidence>
<evidence type="ECO:0000313" key="3">
    <source>
        <dbReference type="Proteomes" id="UP000760668"/>
    </source>
</evidence>